<dbReference type="InterPro" id="IPR016167">
    <property type="entry name" value="FAD-bd_PCMH_sub1"/>
</dbReference>
<dbReference type="EMBL" id="DTMZ01000102">
    <property type="protein sequence ID" value="HGD13316.1"/>
    <property type="molecule type" value="Genomic_DNA"/>
</dbReference>
<dbReference type="InterPro" id="IPR036635">
    <property type="entry name" value="MurB_C_sf"/>
</dbReference>
<dbReference type="GO" id="GO:0009252">
    <property type="term" value="P:peptidoglycan biosynthetic process"/>
    <property type="evidence" value="ECO:0007669"/>
    <property type="project" value="UniProtKB-UniRule"/>
</dbReference>
<comment type="pathway">
    <text evidence="4 16">Cell wall biogenesis; peptidoglycan biosynthesis.</text>
</comment>
<evidence type="ECO:0000256" key="11">
    <source>
        <dbReference type="ARBA" id="ARBA00022984"/>
    </source>
</evidence>
<dbReference type="Gene3D" id="3.90.78.10">
    <property type="entry name" value="UDP-N-acetylenolpyruvoylglucosamine reductase, C-terminal domain"/>
    <property type="match status" value="1"/>
</dbReference>
<dbReference type="GO" id="GO:0005829">
    <property type="term" value="C:cytosol"/>
    <property type="evidence" value="ECO:0007669"/>
    <property type="project" value="TreeGrafter"/>
</dbReference>
<comment type="subcellular location">
    <subcellularLocation>
        <location evidence="3 16">Cytoplasm</location>
    </subcellularLocation>
</comment>
<evidence type="ECO:0000256" key="3">
    <source>
        <dbReference type="ARBA" id="ARBA00004496"/>
    </source>
</evidence>
<dbReference type="AlphaFoldDB" id="A0A7V3PTM7"/>
<comment type="catalytic activity">
    <reaction evidence="15 16">
        <text>UDP-N-acetyl-alpha-D-muramate + NADP(+) = UDP-N-acetyl-3-O-(1-carboxyvinyl)-alpha-D-glucosamine + NADPH + H(+)</text>
        <dbReference type="Rhea" id="RHEA:12248"/>
        <dbReference type="ChEBI" id="CHEBI:15378"/>
        <dbReference type="ChEBI" id="CHEBI:57783"/>
        <dbReference type="ChEBI" id="CHEBI:58349"/>
        <dbReference type="ChEBI" id="CHEBI:68483"/>
        <dbReference type="ChEBI" id="CHEBI:70757"/>
        <dbReference type="EC" id="1.3.1.98"/>
    </reaction>
</comment>
<comment type="cofactor">
    <cofactor evidence="1 16">
        <name>FAD</name>
        <dbReference type="ChEBI" id="CHEBI:57692"/>
    </cofactor>
</comment>
<evidence type="ECO:0000256" key="16">
    <source>
        <dbReference type="HAMAP-Rule" id="MF_00037"/>
    </source>
</evidence>
<protein>
    <recommendedName>
        <fullName evidence="16">UDP-N-acetylenolpyruvoylglucosamine reductase</fullName>
        <ecNumber evidence="16">1.3.1.98</ecNumber>
    </recommendedName>
    <alternativeName>
        <fullName evidence="16">UDP-N-acetylmuramate dehydrogenase</fullName>
    </alternativeName>
</protein>
<evidence type="ECO:0000256" key="5">
    <source>
        <dbReference type="ARBA" id="ARBA00022490"/>
    </source>
</evidence>
<dbReference type="SUPFAM" id="SSF56194">
    <property type="entry name" value="Uridine diphospho-N-Acetylenolpyruvylglucosamine reductase, MurB, C-terminal domain"/>
    <property type="match status" value="1"/>
</dbReference>
<evidence type="ECO:0000256" key="12">
    <source>
        <dbReference type="ARBA" id="ARBA00023002"/>
    </source>
</evidence>
<dbReference type="InterPro" id="IPR016169">
    <property type="entry name" value="FAD-bd_PCMH_sub2"/>
</dbReference>
<dbReference type="HAMAP" id="MF_00037">
    <property type="entry name" value="MurB"/>
    <property type="match status" value="1"/>
</dbReference>
<evidence type="ECO:0000256" key="2">
    <source>
        <dbReference type="ARBA" id="ARBA00003921"/>
    </source>
</evidence>
<evidence type="ECO:0000256" key="15">
    <source>
        <dbReference type="ARBA" id="ARBA00048914"/>
    </source>
</evidence>
<feature type="active site" evidence="16">
    <location>
        <position position="292"/>
    </location>
</feature>
<dbReference type="InterPro" id="IPR006094">
    <property type="entry name" value="Oxid_FAD_bind_N"/>
</dbReference>
<evidence type="ECO:0000256" key="10">
    <source>
        <dbReference type="ARBA" id="ARBA00022960"/>
    </source>
</evidence>
<dbReference type="GO" id="GO:0008360">
    <property type="term" value="P:regulation of cell shape"/>
    <property type="evidence" value="ECO:0007669"/>
    <property type="project" value="UniProtKB-KW"/>
</dbReference>
<evidence type="ECO:0000256" key="7">
    <source>
        <dbReference type="ARBA" id="ARBA00022630"/>
    </source>
</evidence>
<gene>
    <name evidence="16 18" type="primary">murB</name>
    <name evidence="18" type="ORF">ENX16_04480</name>
</gene>
<dbReference type="UniPathway" id="UPA00219"/>
<dbReference type="PROSITE" id="PS51387">
    <property type="entry name" value="FAD_PCMH"/>
    <property type="match status" value="1"/>
</dbReference>
<sequence>MSEVWQELLSKAVAESGGEIVFNEPLARHTSFRIGGPADALVIIKNRKGLDRLRKVCLEAGLRIIVLGRGTNVLISDQGIRGVVVKLEGEFSQVEVNGNRIFAGAGVLLDRIAEVAELNGLSGAEFLAGIPGTVGGGLMSNAGAFGQSLADIVQEIEVMAGDGNVRVLKRAELNAGYRQPLIPTGCWALAVVLELSKGAARKGKEIRAERWRKHPTAPSAGSFFKNPALTSAGKLIEQCGLKGLVLGKAAVSDKHANFIINLGDARFVEVYELTQIIKATVEEMTGIELDEEVRVLPDSGSTGDRR</sequence>
<dbReference type="SUPFAM" id="SSF56176">
    <property type="entry name" value="FAD-binding/transporter-associated domain-like"/>
    <property type="match status" value="1"/>
</dbReference>
<dbReference type="GO" id="GO:0071555">
    <property type="term" value="P:cell wall organization"/>
    <property type="evidence" value="ECO:0007669"/>
    <property type="project" value="UniProtKB-KW"/>
</dbReference>
<dbReference type="NCBIfam" id="TIGR00179">
    <property type="entry name" value="murB"/>
    <property type="match status" value="1"/>
</dbReference>
<feature type="active site" evidence="16">
    <location>
        <position position="178"/>
    </location>
</feature>
<evidence type="ECO:0000259" key="17">
    <source>
        <dbReference type="PROSITE" id="PS51387"/>
    </source>
</evidence>
<dbReference type="GO" id="GO:0008762">
    <property type="term" value="F:UDP-N-acetylmuramate dehydrogenase activity"/>
    <property type="evidence" value="ECO:0007669"/>
    <property type="project" value="UniProtKB-UniRule"/>
</dbReference>
<dbReference type="InterPro" id="IPR036318">
    <property type="entry name" value="FAD-bd_PCMH-like_sf"/>
</dbReference>
<evidence type="ECO:0000256" key="4">
    <source>
        <dbReference type="ARBA" id="ARBA00004752"/>
    </source>
</evidence>
<dbReference type="InterPro" id="IPR011601">
    <property type="entry name" value="MurB_C"/>
</dbReference>
<dbReference type="GO" id="GO:0051301">
    <property type="term" value="P:cell division"/>
    <property type="evidence" value="ECO:0007669"/>
    <property type="project" value="UniProtKB-KW"/>
</dbReference>
<dbReference type="PANTHER" id="PTHR21071">
    <property type="entry name" value="UDP-N-ACETYLENOLPYRUVOYLGLUCOSAMINE REDUCTASE"/>
    <property type="match status" value="1"/>
</dbReference>
<dbReference type="Gene3D" id="3.30.43.10">
    <property type="entry name" value="Uridine Diphospho-n-acetylenolpyruvylglucosamine Reductase, domain 2"/>
    <property type="match status" value="1"/>
</dbReference>
<dbReference type="GO" id="GO:0071949">
    <property type="term" value="F:FAD binding"/>
    <property type="evidence" value="ECO:0007669"/>
    <property type="project" value="InterPro"/>
</dbReference>
<organism evidence="18">
    <name type="scientific">candidate division WOR-3 bacterium</name>
    <dbReference type="NCBI Taxonomy" id="2052148"/>
    <lineage>
        <taxon>Bacteria</taxon>
        <taxon>Bacteria division WOR-3</taxon>
    </lineage>
</organism>
<proteinExistence type="inferred from homology"/>
<keyword evidence="8 16" id="KW-0274">FAD</keyword>
<keyword evidence="7 16" id="KW-0285">Flavoprotein</keyword>
<comment type="similarity">
    <text evidence="16">Belongs to the MurB family.</text>
</comment>
<keyword evidence="11 16" id="KW-0573">Peptidoglycan synthesis</keyword>
<keyword evidence="13 16" id="KW-0131">Cell cycle</keyword>
<keyword evidence="5 16" id="KW-0963">Cytoplasm</keyword>
<keyword evidence="10 16" id="KW-0133">Cell shape</keyword>
<feature type="domain" description="FAD-binding PCMH-type" evidence="17">
    <location>
        <begin position="34"/>
        <end position="202"/>
    </location>
</feature>
<dbReference type="Pfam" id="PF01565">
    <property type="entry name" value="FAD_binding_4"/>
    <property type="match status" value="1"/>
</dbReference>
<comment type="caution">
    <text evidence="18">The sequence shown here is derived from an EMBL/GenBank/DDBJ whole genome shotgun (WGS) entry which is preliminary data.</text>
</comment>
<evidence type="ECO:0000256" key="14">
    <source>
        <dbReference type="ARBA" id="ARBA00023316"/>
    </source>
</evidence>
<evidence type="ECO:0000256" key="1">
    <source>
        <dbReference type="ARBA" id="ARBA00001974"/>
    </source>
</evidence>
<dbReference type="EC" id="1.3.1.98" evidence="16"/>
<accession>A0A7V3PTM7</accession>
<dbReference type="Pfam" id="PF02873">
    <property type="entry name" value="MurB_C"/>
    <property type="match status" value="1"/>
</dbReference>
<evidence type="ECO:0000256" key="6">
    <source>
        <dbReference type="ARBA" id="ARBA00022618"/>
    </source>
</evidence>
<keyword evidence="6 16" id="KW-0132">Cell division</keyword>
<comment type="function">
    <text evidence="2 16">Cell wall formation.</text>
</comment>
<name>A0A7V3PTM7_UNCW3</name>
<evidence type="ECO:0000256" key="13">
    <source>
        <dbReference type="ARBA" id="ARBA00023306"/>
    </source>
</evidence>
<evidence type="ECO:0000256" key="9">
    <source>
        <dbReference type="ARBA" id="ARBA00022857"/>
    </source>
</evidence>
<evidence type="ECO:0000256" key="8">
    <source>
        <dbReference type="ARBA" id="ARBA00022827"/>
    </source>
</evidence>
<keyword evidence="12 16" id="KW-0560">Oxidoreductase</keyword>
<dbReference type="Gene3D" id="3.30.465.10">
    <property type="match status" value="1"/>
</dbReference>
<reference evidence="18" key="1">
    <citation type="journal article" date="2020" name="mSystems">
        <title>Genome- and Community-Level Interaction Insights into Carbon Utilization and Element Cycling Functions of Hydrothermarchaeota in Hydrothermal Sediment.</title>
        <authorList>
            <person name="Zhou Z."/>
            <person name="Liu Y."/>
            <person name="Xu W."/>
            <person name="Pan J."/>
            <person name="Luo Z.H."/>
            <person name="Li M."/>
        </authorList>
    </citation>
    <scope>NUCLEOTIDE SEQUENCE [LARGE SCALE GENOMIC DNA]</scope>
    <source>
        <strain evidence="18">SpSt-914</strain>
    </source>
</reference>
<dbReference type="NCBIfam" id="NF010480">
    <property type="entry name" value="PRK13905.1"/>
    <property type="match status" value="1"/>
</dbReference>
<dbReference type="PANTHER" id="PTHR21071:SF4">
    <property type="entry name" value="UDP-N-ACETYLENOLPYRUVOYLGLUCOSAMINE REDUCTASE"/>
    <property type="match status" value="1"/>
</dbReference>
<keyword evidence="14 16" id="KW-0961">Cell wall biogenesis/degradation</keyword>
<evidence type="ECO:0000313" key="18">
    <source>
        <dbReference type="EMBL" id="HGD13316.1"/>
    </source>
</evidence>
<feature type="active site" description="Proton donor" evidence="16">
    <location>
        <position position="222"/>
    </location>
</feature>
<dbReference type="InterPro" id="IPR016166">
    <property type="entry name" value="FAD-bd_PCMH"/>
</dbReference>
<keyword evidence="9 16" id="KW-0521">NADP</keyword>
<dbReference type="InterPro" id="IPR003170">
    <property type="entry name" value="MurB"/>
</dbReference>